<dbReference type="InterPro" id="IPR036612">
    <property type="entry name" value="KH_dom_type_1_sf"/>
</dbReference>
<dbReference type="AlphaFoldDB" id="A0A915HNM3"/>
<keyword evidence="1" id="KW-0677">Repeat</keyword>
<dbReference type="SMART" id="SM00322">
    <property type="entry name" value="KH"/>
    <property type="match status" value="5"/>
</dbReference>
<dbReference type="OMA" id="VGHASFR"/>
<evidence type="ECO:0000313" key="4">
    <source>
        <dbReference type="Proteomes" id="UP000887565"/>
    </source>
</evidence>
<dbReference type="CDD" id="cd22434">
    <property type="entry name" value="KH-I_HNRNPK_rpt3"/>
    <property type="match status" value="1"/>
</dbReference>
<proteinExistence type="predicted"/>
<dbReference type="CDD" id="cd22432">
    <property type="entry name" value="KH-I_HNRNPK_rpt1"/>
    <property type="match status" value="1"/>
</dbReference>
<dbReference type="Gene3D" id="3.30.1370.10">
    <property type="entry name" value="K Homology domain, type 1"/>
    <property type="match status" value="5"/>
</dbReference>
<dbReference type="SUPFAM" id="SSF54791">
    <property type="entry name" value="Eukaryotic type KH-domain (KH-domain type I)"/>
    <property type="match status" value="5"/>
</dbReference>
<feature type="domain" description="K Homology" evidence="3">
    <location>
        <begin position="292"/>
        <end position="360"/>
    </location>
</feature>
<evidence type="ECO:0000256" key="1">
    <source>
        <dbReference type="ARBA" id="ARBA00022737"/>
    </source>
</evidence>
<dbReference type="WBParaSite" id="nRc.2.0.1.t03543-RA">
    <property type="protein sequence ID" value="nRc.2.0.1.t03543-RA"/>
    <property type="gene ID" value="nRc.2.0.1.g03543"/>
</dbReference>
<name>A0A915HNM3_ROMCU</name>
<keyword evidence="2" id="KW-0694">RNA-binding</keyword>
<dbReference type="PROSITE" id="PS50084">
    <property type="entry name" value="KH_TYPE_1"/>
    <property type="match status" value="5"/>
</dbReference>
<dbReference type="CDD" id="cd22433">
    <property type="entry name" value="KH-I_HNRNPK_rpt2"/>
    <property type="match status" value="1"/>
</dbReference>
<protein>
    <submittedName>
        <fullName evidence="5">K Homology domain-containing protein</fullName>
    </submittedName>
</protein>
<evidence type="ECO:0000256" key="2">
    <source>
        <dbReference type="PROSITE-ProRule" id="PRU00117"/>
    </source>
</evidence>
<accession>A0A915HNM3</accession>
<evidence type="ECO:0000259" key="3">
    <source>
        <dbReference type="SMART" id="SM00322"/>
    </source>
</evidence>
<organism evidence="4 5">
    <name type="scientific">Romanomermis culicivorax</name>
    <name type="common">Nematode worm</name>
    <dbReference type="NCBI Taxonomy" id="13658"/>
    <lineage>
        <taxon>Eukaryota</taxon>
        <taxon>Metazoa</taxon>
        <taxon>Ecdysozoa</taxon>
        <taxon>Nematoda</taxon>
        <taxon>Enoplea</taxon>
        <taxon>Dorylaimia</taxon>
        <taxon>Mermithida</taxon>
        <taxon>Mermithoidea</taxon>
        <taxon>Mermithidae</taxon>
        <taxon>Romanomermis</taxon>
    </lineage>
</organism>
<dbReference type="InterPro" id="IPR004088">
    <property type="entry name" value="KH_dom_type_1"/>
</dbReference>
<dbReference type="Proteomes" id="UP000887565">
    <property type="component" value="Unplaced"/>
</dbReference>
<feature type="domain" description="K Homology" evidence="3">
    <location>
        <begin position="371"/>
        <end position="443"/>
    </location>
</feature>
<dbReference type="GO" id="GO:0003723">
    <property type="term" value="F:RNA binding"/>
    <property type="evidence" value="ECO:0007669"/>
    <property type="project" value="UniProtKB-UniRule"/>
</dbReference>
<sequence>MNMEPEIKVLIHQSQAGAIIGRGGTRIKELRETTGTAIKVFGECCPQSSDRVVVVGGEESKIINAICEIMNIVAEVPIKGNMRNYDATNYEPGFVEEYGGYHPVGGTFMKGGGGRFASMRGMGRGPPPPIGSRGFGGMGVNGGMSRGVGPIGGGNTFEEFMAARGIQPSGRFGGRVSIMDFEDETAELAMQQVTIPKDLAGSIIGKGGDRITRIREESGAKIVVKEPEDMFFPASARALLGVVLSTKLIRWNGFIFLFIEIVSVTRSMKRSADQSNGDGPKRFRNMMPPDDSRIEVRILIPTRVAGRIIGKGGENVKRLRTDFKASVTIPDSTAPERIVYVSGELDNIGEVVKDVVNKMEESRLKDAPDEKNVEVKVLVHKGQAGAIIGKGGTKIKEIRDQTKTNIKVFPDTCPGATDRVCVIGGEIDAMIAAMKEVVKCYVETPIKGPAIQYDTNNYDGNNLQGYGGYPPDRNWRGPMPGMGPRPGMSPGRPGMGGPGGYGGPNMGMGAHPPAFGNVPYMGGGGPMGMGGGAQGGMGMGGGAPAGPQVMGAPMGMNYGAAGAVGGGGQDQTTQVTIPKEMAGTIIGKGGERLKSIKEQSGAYVVVEPLEQGANDRIISITGTQQSIQMAQYLLQQAVRTSQFGRQYQ</sequence>
<evidence type="ECO:0000313" key="5">
    <source>
        <dbReference type="WBParaSite" id="nRc.2.0.1.t03543-RA"/>
    </source>
</evidence>
<feature type="domain" description="K Homology" evidence="3">
    <location>
        <begin position="569"/>
        <end position="639"/>
    </location>
</feature>
<keyword evidence="4" id="KW-1185">Reference proteome</keyword>
<dbReference type="PANTHER" id="PTHR10288">
    <property type="entry name" value="KH DOMAIN CONTAINING RNA BINDING PROTEIN"/>
    <property type="match status" value="1"/>
</dbReference>
<reference evidence="5" key="1">
    <citation type="submission" date="2022-11" db="UniProtKB">
        <authorList>
            <consortium name="WormBaseParasite"/>
        </authorList>
    </citation>
    <scope>IDENTIFICATION</scope>
</reference>
<feature type="domain" description="K Homology" evidence="3">
    <location>
        <begin position="3"/>
        <end position="74"/>
    </location>
</feature>
<dbReference type="Pfam" id="PF00013">
    <property type="entry name" value="KH_1"/>
    <property type="match status" value="5"/>
</dbReference>
<dbReference type="InterPro" id="IPR004087">
    <property type="entry name" value="KH_dom"/>
</dbReference>
<feature type="domain" description="K Homology" evidence="3">
    <location>
        <begin position="187"/>
        <end position="269"/>
    </location>
</feature>